<dbReference type="Proteomes" id="UP000469452">
    <property type="component" value="Unassembled WGS sequence"/>
</dbReference>
<protein>
    <submittedName>
        <fullName evidence="2">Uncharacterized protein</fullName>
    </submittedName>
</protein>
<evidence type="ECO:0000313" key="3">
    <source>
        <dbReference type="Proteomes" id="UP000469452"/>
    </source>
</evidence>
<name>A0A6A5A192_APHAT</name>
<feature type="region of interest" description="Disordered" evidence="1">
    <location>
        <begin position="1"/>
        <end position="56"/>
    </location>
</feature>
<reference evidence="2 3" key="1">
    <citation type="submission" date="2019-06" db="EMBL/GenBank/DDBJ databases">
        <title>Genomics analysis of Aphanomyces spp. identifies a new class of oomycete effector associated with host adaptation.</title>
        <authorList>
            <person name="Gaulin E."/>
        </authorList>
    </citation>
    <scope>NUCLEOTIDE SEQUENCE [LARGE SCALE GENOMIC DNA]</scope>
    <source>
        <strain evidence="2 3">E</strain>
    </source>
</reference>
<gene>
    <name evidence="2" type="ORF">AaE_010346</name>
</gene>
<proteinExistence type="predicted"/>
<evidence type="ECO:0000256" key="1">
    <source>
        <dbReference type="SAM" id="MobiDB-lite"/>
    </source>
</evidence>
<feature type="compositionally biased region" description="Basic and acidic residues" evidence="1">
    <location>
        <begin position="1"/>
        <end position="22"/>
    </location>
</feature>
<accession>A0A6A5A192</accession>
<evidence type="ECO:0000313" key="2">
    <source>
        <dbReference type="EMBL" id="KAF0720241.1"/>
    </source>
</evidence>
<dbReference type="AlphaFoldDB" id="A0A6A5A192"/>
<dbReference type="EMBL" id="VJMI01016309">
    <property type="protein sequence ID" value="KAF0720241.1"/>
    <property type="molecule type" value="Genomic_DNA"/>
</dbReference>
<organism evidence="2 3">
    <name type="scientific">Aphanomyces astaci</name>
    <name type="common">Crayfish plague agent</name>
    <dbReference type="NCBI Taxonomy" id="112090"/>
    <lineage>
        <taxon>Eukaryota</taxon>
        <taxon>Sar</taxon>
        <taxon>Stramenopiles</taxon>
        <taxon>Oomycota</taxon>
        <taxon>Saprolegniomycetes</taxon>
        <taxon>Saprolegniales</taxon>
        <taxon>Verrucalvaceae</taxon>
        <taxon>Aphanomyces</taxon>
    </lineage>
</organism>
<sequence length="90" mass="10259">MCTNDPREEAGCDQVDGKDRSYRTTRRRRQEREEHPHVLVHGEPQQKDCANGPPDGEITVQNVAWAAKRSDFLNERALAVSRRDGFKVVA</sequence>
<comment type="caution">
    <text evidence="2">The sequence shown here is derived from an EMBL/GenBank/DDBJ whole genome shotgun (WGS) entry which is preliminary data.</text>
</comment>